<dbReference type="RefSeq" id="WP_373971580.1">
    <property type="nucleotide sequence ID" value="NZ_JBHDLJ010000004.1"/>
</dbReference>
<reference evidence="3 4" key="1">
    <citation type="submission" date="2024-09" db="EMBL/GenBank/DDBJ databases">
        <authorList>
            <person name="Salinas-Garcia M.A."/>
            <person name="Prieme A."/>
        </authorList>
    </citation>
    <scope>NUCLEOTIDE SEQUENCE [LARGE SCALE GENOMIC DNA]</scope>
    <source>
        <strain evidence="3 4">DSM 21081</strain>
    </source>
</reference>
<evidence type="ECO:0000313" key="4">
    <source>
        <dbReference type="Proteomes" id="UP001575652"/>
    </source>
</evidence>
<accession>A0ABV4UMR1</accession>
<feature type="compositionally biased region" description="Polar residues" evidence="2">
    <location>
        <begin position="1"/>
        <end position="16"/>
    </location>
</feature>
<feature type="coiled-coil region" evidence="1">
    <location>
        <begin position="489"/>
        <end position="546"/>
    </location>
</feature>
<proteinExistence type="predicted"/>
<dbReference type="Pfam" id="PF03993">
    <property type="entry name" value="DUF349"/>
    <property type="match status" value="3"/>
</dbReference>
<keyword evidence="4" id="KW-1185">Reference proteome</keyword>
<feature type="compositionally biased region" description="Low complexity" evidence="2">
    <location>
        <begin position="128"/>
        <end position="139"/>
    </location>
</feature>
<evidence type="ECO:0000256" key="1">
    <source>
        <dbReference type="SAM" id="Coils"/>
    </source>
</evidence>
<name>A0ABV4UMR1_9MICC</name>
<comment type="caution">
    <text evidence="3">The sequence shown here is derived from an EMBL/GenBank/DDBJ whole genome shotgun (WGS) entry which is preliminary data.</text>
</comment>
<sequence>MTISQQSDDHNQSATESAEGILVEDTPNAVVGDSTAEAESPADGEAGDATGRDGKRAAAEEPAAEQAPAAEEPAAEQAPAAEEPAAEQAPAAEEPAAEQAPAAEEPAAEEAPAPAARPTPSPKPAAGPRPGGSVPSPSALKTRAPKASSPAVQAPPSYSTPLDEAAKFARVAEDGHVFVVIDGEEHPVGQYPDATEQEALAYFVRKHDDVVSQLLLLEQRVAAKAPTTDMSKTLDHLAETVAARGMVGDLRALEARIEVVRGEVAELHKAERRAQEAHRAEELAAREAIVAEAEELAARDPSTVQWKHGSNRMNELFEQWKTAQKGGARLGRATEDALWKRFRGARTTFDRHRRAFFSQLDAENAEAKATKEALIARAEELATSTDWGSTAAEYRHLMDEWKASKRASRKDDDALWARFRAAQDVFFNARQSANQALDEEFEGNLAAKEQILAEAKALLPIKDLAAAKKALESIRDRWDAAGKVPRSAMQRMDGGLRQVEDAVRAAEDEQWKRSNPETKARGNSMLTQLEETIEALESDLEKARAKGNDRKIREAEEALEARRAWLETLRKSAQDFQ</sequence>
<feature type="compositionally biased region" description="Basic and acidic residues" evidence="2">
    <location>
        <begin position="50"/>
        <end position="59"/>
    </location>
</feature>
<evidence type="ECO:0000313" key="3">
    <source>
        <dbReference type="EMBL" id="MFB0834414.1"/>
    </source>
</evidence>
<dbReference type="Proteomes" id="UP001575652">
    <property type="component" value="Unassembled WGS sequence"/>
</dbReference>
<protein>
    <submittedName>
        <fullName evidence="3">DUF349 domain-containing protein</fullName>
    </submittedName>
</protein>
<feature type="compositionally biased region" description="Pro residues" evidence="2">
    <location>
        <begin position="115"/>
        <end position="127"/>
    </location>
</feature>
<feature type="compositionally biased region" description="Low complexity" evidence="2">
    <location>
        <begin position="60"/>
        <end position="114"/>
    </location>
</feature>
<dbReference type="EMBL" id="JBHDLJ010000004">
    <property type="protein sequence ID" value="MFB0834414.1"/>
    <property type="molecule type" value="Genomic_DNA"/>
</dbReference>
<dbReference type="InterPro" id="IPR007139">
    <property type="entry name" value="DUF349"/>
</dbReference>
<gene>
    <name evidence="3" type="ORF">ACETWP_07430</name>
</gene>
<feature type="coiled-coil region" evidence="1">
    <location>
        <begin position="250"/>
        <end position="287"/>
    </location>
</feature>
<feature type="region of interest" description="Disordered" evidence="2">
    <location>
        <begin position="1"/>
        <end position="159"/>
    </location>
</feature>
<keyword evidence="1" id="KW-0175">Coiled coil</keyword>
<feature type="coiled-coil region" evidence="1">
    <location>
        <begin position="357"/>
        <end position="384"/>
    </location>
</feature>
<organism evidence="3 4">
    <name type="scientific">Arthrobacter halodurans</name>
    <dbReference type="NCBI Taxonomy" id="516699"/>
    <lineage>
        <taxon>Bacteria</taxon>
        <taxon>Bacillati</taxon>
        <taxon>Actinomycetota</taxon>
        <taxon>Actinomycetes</taxon>
        <taxon>Micrococcales</taxon>
        <taxon>Micrococcaceae</taxon>
        <taxon>Arthrobacter</taxon>
    </lineage>
</organism>
<evidence type="ECO:0000256" key="2">
    <source>
        <dbReference type="SAM" id="MobiDB-lite"/>
    </source>
</evidence>